<sequence>MQTLAQNGMVYFAALVVLMVLACIGGTIETVKIASNASGVLSAISSVVCSRMIFSLYRITRKERLEDLTTPPTSGDTNGSMVPRFAIPMQSLVSTSISCN</sequence>
<accession>A0A8H3A478</accession>
<organism evidence="2 3">
    <name type="scientific">Rhizoctonia solani</name>
    <dbReference type="NCBI Taxonomy" id="456999"/>
    <lineage>
        <taxon>Eukaryota</taxon>
        <taxon>Fungi</taxon>
        <taxon>Dikarya</taxon>
        <taxon>Basidiomycota</taxon>
        <taxon>Agaricomycotina</taxon>
        <taxon>Agaricomycetes</taxon>
        <taxon>Cantharellales</taxon>
        <taxon>Ceratobasidiaceae</taxon>
        <taxon>Rhizoctonia</taxon>
    </lineage>
</organism>
<protein>
    <submittedName>
        <fullName evidence="2">Uncharacterized protein</fullName>
    </submittedName>
</protein>
<feature type="transmembrane region" description="Helical" evidence="1">
    <location>
        <begin position="9"/>
        <end position="28"/>
    </location>
</feature>
<evidence type="ECO:0000313" key="2">
    <source>
        <dbReference type="EMBL" id="CAE6389829.1"/>
    </source>
</evidence>
<evidence type="ECO:0000256" key="1">
    <source>
        <dbReference type="SAM" id="Phobius"/>
    </source>
</evidence>
<reference evidence="2" key="1">
    <citation type="submission" date="2021-01" db="EMBL/GenBank/DDBJ databases">
        <authorList>
            <person name="Kaushik A."/>
        </authorList>
    </citation>
    <scope>NUCLEOTIDE SEQUENCE</scope>
    <source>
        <strain evidence="2">AG3-1AP</strain>
    </source>
</reference>
<feature type="transmembrane region" description="Helical" evidence="1">
    <location>
        <begin position="34"/>
        <end position="54"/>
    </location>
</feature>
<dbReference type="AlphaFoldDB" id="A0A8H3A478"/>
<dbReference type="Proteomes" id="UP000663831">
    <property type="component" value="Unassembled WGS sequence"/>
</dbReference>
<dbReference type="OrthoDB" id="2958007at2759"/>
<keyword evidence="1" id="KW-1133">Transmembrane helix</keyword>
<keyword evidence="1" id="KW-0472">Membrane</keyword>
<gene>
    <name evidence="2" type="ORF">RDB_LOCUS7855</name>
</gene>
<keyword evidence="1" id="KW-0812">Transmembrane</keyword>
<proteinExistence type="predicted"/>
<evidence type="ECO:0000313" key="3">
    <source>
        <dbReference type="Proteomes" id="UP000663831"/>
    </source>
</evidence>
<comment type="caution">
    <text evidence="2">The sequence shown here is derived from an EMBL/GenBank/DDBJ whole genome shotgun (WGS) entry which is preliminary data.</text>
</comment>
<dbReference type="EMBL" id="CAJMWV010000358">
    <property type="protein sequence ID" value="CAE6389829.1"/>
    <property type="molecule type" value="Genomic_DNA"/>
</dbReference>
<name>A0A8H3A478_9AGAM</name>